<evidence type="ECO:0000313" key="1">
    <source>
        <dbReference type="EMBL" id="CAI1540063.1"/>
    </source>
</evidence>
<sequence length="152" mass="16962">MCLYKSNNTKGEIQERGKRMVPDSLVCRREISAVATCSYLRSPFLKAGNLSYGPIRSRHWVLWAQNARRPRLAVLAGPHLVPAELPFGAKAVCVVVYLGYSGAEVRLFPVLHASLWCRSFHCCVCDVATQGRRGEGIGHGRDRDSLLFYIGR</sequence>
<proteinExistence type="predicted"/>
<organism evidence="1 2">
    <name type="scientific">Saccharomyces eubayanus</name>
    <name type="common">Yeast</name>
    <dbReference type="NCBI Taxonomy" id="1080349"/>
    <lineage>
        <taxon>Eukaryota</taxon>
        <taxon>Fungi</taxon>
        <taxon>Dikarya</taxon>
        <taxon>Ascomycota</taxon>
        <taxon>Saccharomycotina</taxon>
        <taxon>Saccharomycetes</taxon>
        <taxon>Saccharomycetales</taxon>
        <taxon>Saccharomycetaceae</taxon>
        <taxon>Saccharomyces</taxon>
    </lineage>
</organism>
<dbReference type="Proteomes" id="UP001152964">
    <property type="component" value="Chromosome 11"/>
</dbReference>
<dbReference type="EMBL" id="OX291501">
    <property type="protein sequence ID" value="CAI1540063.1"/>
    <property type="molecule type" value="Genomic_DNA"/>
</dbReference>
<name>A0ABN8VD25_SACEU</name>
<gene>
    <name evidence="1" type="primary">U6500K01260</name>
    <name evidence="1" type="ORF">SEUBUCD650_0K01260</name>
</gene>
<keyword evidence="2" id="KW-1185">Reference proteome</keyword>
<evidence type="ECO:0000313" key="2">
    <source>
        <dbReference type="Proteomes" id="UP001152964"/>
    </source>
</evidence>
<reference evidence="1" key="1">
    <citation type="submission" date="2022-08" db="EMBL/GenBank/DDBJ databases">
        <authorList>
            <person name="Byrne P K."/>
        </authorList>
    </citation>
    <scope>NUCLEOTIDE SEQUENCE</scope>
    <source>
        <strain evidence="1">UCD650</strain>
    </source>
</reference>
<accession>A0ABN8VD25</accession>
<protein>
    <submittedName>
        <fullName evidence="1">Uncharacterized protein</fullName>
    </submittedName>
</protein>